<evidence type="ECO:0000259" key="5">
    <source>
        <dbReference type="Pfam" id="PF12867"/>
    </source>
</evidence>
<dbReference type="RefSeq" id="WP_134675330.1">
    <property type="nucleotide sequence ID" value="NZ_CP039383.2"/>
</dbReference>
<comment type="pathway">
    <text evidence="3">Amino-acid biosynthesis; ergothioneine biosynthesis.</text>
</comment>
<dbReference type="NCBIfam" id="TIGR03440">
    <property type="entry name" value="egtB_TIGR03440"/>
    <property type="match status" value="1"/>
</dbReference>
<dbReference type="PANTHER" id="PTHR23150">
    <property type="entry name" value="SULFATASE MODIFYING FACTOR 1, 2"/>
    <property type="match status" value="1"/>
</dbReference>
<dbReference type="InterPro" id="IPR016187">
    <property type="entry name" value="CTDL_fold"/>
</dbReference>
<feature type="domain" description="Sulfatase-modifying factor enzyme-like" evidence="4">
    <location>
        <begin position="347"/>
        <end position="424"/>
    </location>
</feature>
<accession>A0A4Z1RHU0</accession>
<evidence type="ECO:0000256" key="3">
    <source>
        <dbReference type="ARBA" id="ARBA00037882"/>
    </source>
</evidence>
<dbReference type="InterPro" id="IPR017806">
    <property type="entry name" value="EgtB"/>
</dbReference>
<dbReference type="InterPro" id="IPR042095">
    <property type="entry name" value="SUMF_sf"/>
</dbReference>
<dbReference type="GO" id="GO:0052699">
    <property type="term" value="P:ergothioneine biosynthetic process"/>
    <property type="evidence" value="ECO:0007669"/>
    <property type="project" value="InterPro"/>
</dbReference>
<feature type="domain" description="DinB-like" evidence="5">
    <location>
        <begin position="19"/>
        <end position="150"/>
    </location>
</feature>
<proteinExistence type="predicted"/>
<comment type="caution">
    <text evidence="6">The sequence shown here is derived from an EMBL/GenBank/DDBJ whole genome shotgun (WGS) entry which is preliminary data.</text>
</comment>
<evidence type="ECO:0000259" key="4">
    <source>
        <dbReference type="Pfam" id="PF03781"/>
    </source>
</evidence>
<dbReference type="PANTHER" id="PTHR23150:SF36">
    <property type="entry name" value="HERCYNINE OXYGENASE"/>
    <property type="match status" value="1"/>
</dbReference>
<evidence type="ECO:0000256" key="2">
    <source>
        <dbReference type="ARBA" id="ARBA00023004"/>
    </source>
</evidence>
<organism evidence="6 7">
    <name type="scientific">Luteimonas yindakuii</name>
    <dbReference type="NCBI Taxonomy" id="2565782"/>
    <lineage>
        <taxon>Bacteria</taxon>
        <taxon>Pseudomonadati</taxon>
        <taxon>Pseudomonadota</taxon>
        <taxon>Gammaproteobacteria</taxon>
        <taxon>Lysobacterales</taxon>
        <taxon>Lysobacteraceae</taxon>
        <taxon>Luteimonas</taxon>
    </lineage>
</organism>
<dbReference type="SUPFAM" id="SSF56436">
    <property type="entry name" value="C-type lectin-like"/>
    <property type="match status" value="1"/>
</dbReference>
<dbReference type="OrthoDB" id="9768004at2"/>
<dbReference type="InterPro" id="IPR024775">
    <property type="entry name" value="DinB-like"/>
</dbReference>
<dbReference type="Pfam" id="PF03781">
    <property type="entry name" value="FGE-sulfatase"/>
    <property type="match status" value="2"/>
</dbReference>
<keyword evidence="7" id="KW-1185">Reference proteome</keyword>
<evidence type="ECO:0000313" key="7">
    <source>
        <dbReference type="Proteomes" id="UP000298681"/>
    </source>
</evidence>
<evidence type="ECO:0000256" key="1">
    <source>
        <dbReference type="ARBA" id="ARBA00023002"/>
    </source>
</evidence>
<name>A0A4Z1RHU0_9GAMM</name>
<gene>
    <name evidence="6" type="ORF">E4582_13610</name>
</gene>
<dbReference type="InterPro" id="IPR034660">
    <property type="entry name" value="DinB/YfiT-like"/>
</dbReference>
<keyword evidence="1" id="KW-0560">Oxidoreductase</keyword>
<dbReference type="SUPFAM" id="SSF109854">
    <property type="entry name" value="DinB/YfiT-like putative metalloenzymes"/>
    <property type="match status" value="1"/>
</dbReference>
<dbReference type="InterPro" id="IPR051043">
    <property type="entry name" value="Sulfatase_Mod_Factor_Kinase"/>
</dbReference>
<dbReference type="AlphaFoldDB" id="A0A4Z1RHU0"/>
<protein>
    <submittedName>
        <fullName evidence="6">Ergothioneine biosynthesis protein EgtB</fullName>
    </submittedName>
</protein>
<feature type="domain" description="Sulfatase-modifying factor enzyme-like" evidence="4">
    <location>
        <begin position="204"/>
        <end position="321"/>
    </location>
</feature>
<dbReference type="Pfam" id="PF12867">
    <property type="entry name" value="DinB_2"/>
    <property type="match status" value="1"/>
</dbReference>
<keyword evidence="2" id="KW-0408">Iron</keyword>
<reference evidence="6 7" key="1">
    <citation type="submission" date="2019-01" db="EMBL/GenBank/DDBJ databases">
        <authorList>
            <person name="Zhang S."/>
        </authorList>
    </citation>
    <scope>NUCLEOTIDE SEQUENCE [LARGE SCALE GENOMIC DNA]</scope>
    <source>
        <strain evidence="6 7">1626</strain>
    </source>
</reference>
<dbReference type="EMBL" id="SPUH01000002">
    <property type="protein sequence ID" value="TKS53211.1"/>
    <property type="molecule type" value="Genomic_DNA"/>
</dbReference>
<dbReference type="InterPro" id="IPR005532">
    <property type="entry name" value="SUMF_dom"/>
</dbReference>
<dbReference type="Gene3D" id="3.90.1580.10">
    <property type="entry name" value="paralog of FGE (formylglycine-generating enzyme)"/>
    <property type="match status" value="1"/>
</dbReference>
<dbReference type="Proteomes" id="UP000298681">
    <property type="component" value="Unassembled WGS sequence"/>
</dbReference>
<sequence length="426" mass="46890">MLASPVEPAIPVDAPANLFAQVRNRTCVLAAPLSAEDAMVQSMADASPAKWHLAHTTWFLERFVLAPRPGHVPFAPQWDRLLNSYYHSAGPMHARPQRGHLSRPSLDEVLAYRHAVDACVQARLDAGDLDDTARRNLLLALQHEQQHQELLLTDIKHAFWCNPLRPAYREDLPVPAPAEAPPLQWIGVEETLAWIGAPAWPGADGFAYDNESPRHRVVVPAHALASRPVSNAEYRAFVEDGGYRQPLLWLSDGWATVQAEGWTRPLYWDEDLEHAHTLGGHRRLDPAAPVCHLAHYEADAYARWAGARLPTESEWEHAAQGVAGAGNFADDGVLEPVAAPAGAAGAPVQLFGDVWEWTSSAYGAYPGYRPWTGGIGEYNGKFMVGQWVLRGGSCATARGHARASYRNFFPPAARWQFAGVRLARDC</sequence>
<evidence type="ECO:0000313" key="6">
    <source>
        <dbReference type="EMBL" id="TKS53211.1"/>
    </source>
</evidence>